<gene>
    <name evidence="2" type="ORF">C492_21862</name>
</gene>
<keyword evidence="3" id="KW-1185">Reference proteome</keyword>
<evidence type="ECO:0000256" key="1">
    <source>
        <dbReference type="SAM" id="MobiDB-lite"/>
    </source>
</evidence>
<name>L9WRB5_9EURY</name>
<feature type="compositionally biased region" description="Basic and acidic residues" evidence="1">
    <location>
        <begin position="199"/>
        <end position="215"/>
    </location>
</feature>
<evidence type="ECO:0000313" key="3">
    <source>
        <dbReference type="Proteomes" id="UP000011531"/>
    </source>
</evidence>
<dbReference type="STRING" id="1227498.C492_21862"/>
<feature type="region of interest" description="Disordered" evidence="1">
    <location>
        <begin position="199"/>
        <end position="220"/>
    </location>
</feature>
<dbReference type="Gene3D" id="1.10.600.10">
    <property type="entry name" value="Farnesyl Diphosphate Synthase"/>
    <property type="match status" value="1"/>
</dbReference>
<dbReference type="InterPro" id="IPR008949">
    <property type="entry name" value="Isoprenoid_synthase_dom_sf"/>
</dbReference>
<dbReference type="RefSeq" id="WP_008427404.1">
    <property type="nucleotide sequence ID" value="NZ_AOIA01000166.1"/>
</dbReference>
<evidence type="ECO:0000313" key="2">
    <source>
        <dbReference type="EMBL" id="ELY50868.1"/>
    </source>
</evidence>
<organism evidence="2 3">
    <name type="scientific">Natronococcus jeotgali DSM 18795</name>
    <dbReference type="NCBI Taxonomy" id="1227498"/>
    <lineage>
        <taxon>Archaea</taxon>
        <taxon>Methanobacteriati</taxon>
        <taxon>Methanobacteriota</taxon>
        <taxon>Stenosarchaea group</taxon>
        <taxon>Halobacteria</taxon>
        <taxon>Halobacteriales</taxon>
        <taxon>Natrialbaceae</taxon>
        <taxon>Natronococcus</taxon>
    </lineage>
</organism>
<dbReference type="EMBL" id="AOIA01000166">
    <property type="protein sequence ID" value="ELY50868.1"/>
    <property type="molecule type" value="Genomic_DNA"/>
</dbReference>
<proteinExistence type="predicted"/>
<dbReference type="AlphaFoldDB" id="L9WRB5"/>
<dbReference type="GO" id="GO:0016740">
    <property type="term" value="F:transferase activity"/>
    <property type="evidence" value="ECO:0007669"/>
    <property type="project" value="UniProtKB-KW"/>
</dbReference>
<dbReference type="OrthoDB" id="205748at2157"/>
<reference evidence="2 3" key="1">
    <citation type="journal article" date="2014" name="PLoS Genet.">
        <title>Phylogenetically driven sequencing of extremely halophilic archaea reveals strategies for static and dynamic osmo-response.</title>
        <authorList>
            <person name="Becker E.A."/>
            <person name="Seitzer P.M."/>
            <person name="Tritt A."/>
            <person name="Larsen D."/>
            <person name="Krusor M."/>
            <person name="Yao A.I."/>
            <person name="Wu D."/>
            <person name="Madern D."/>
            <person name="Eisen J.A."/>
            <person name="Darling A.E."/>
            <person name="Facciotti M.T."/>
        </authorList>
    </citation>
    <scope>NUCLEOTIDE SEQUENCE [LARGE SCALE GENOMIC DNA]</scope>
    <source>
        <strain evidence="2 3">DSM 18795</strain>
    </source>
</reference>
<accession>L9WRB5</accession>
<keyword evidence="2" id="KW-0808">Transferase</keyword>
<dbReference type="SUPFAM" id="SSF48576">
    <property type="entry name" value="Terpenoid synthases"/>
    <property type="match status" value="1"/>
</dbReference>
<sequence>MRRTIARRRAAIESALRTRLPDAFDRVTEESLESNRSRFRGQVFLALVDGFDSDRSLEDVVPLAASLELVSLQTRLHRRALERFRRSGTLPTEGVLAGDLLESKAFELATEFDAEPALVERCFGALVEATRSVQEGQSLLAASEIDPEALDPADERRIGALTGCAAELAALLTGVDSRRELARRGSRFGFYVRRHRPESRLSTDRTRDSTDRSRPIDPLLEACPPAARASVREQLSAVLETHLDREPADPIA</sequence>
<protein>
    <submittedName>
        <fullName evidence="2">Dimethylallyltranstransferase / geranyltranstransferase</fullName>
    </submittedName>
</protein>
<dbReference type="Proteomes" id="UP000011531">
    <property type="component" value="Unassembled WGS sequence"/>
</dbReference>
<comment type="caution">
    <text evidence="2">The sequence shown here is derived from an EMBL/GenBank/DDBJ whole genome shotgun (WGS) entry which is preliminary data.</text>
</comment>